<keyword evidence="3 5" id="KW-1133">Transmembrane helix</keyword>
<dbReference type="Proteomes" id="UP000070444">
    <property type="component" value="Unassembled WGS sequence"/>
</dbReference>
<dbReference type="EMBL" id="KQ964897">
    <property type="protein sequence ID" value="KXN65368.1"/>
    <property type="molecule type" value="Genomic_DNA"/>
</dbReference>
<dbReference type="SUPFAM" id="SSF81321">
    <property type="entry name" value="Family A G protein-coupled receptor-like"/>
    <property type="match status" value="1"/>
</dbReference>
<proteinExistence type="predicted"/>
<evidence type="ECO:0000313" key="8">
    <source>
        <dbReference type="Proteomes" id="UP000070444"/>
    </source>
</evidence>
<keyword evidence="8" id="KW-1185">Reference proteome</keyword>
<evidence type="ECO:0000313" key="7">
    <source>
        <dbReference type="EMBL" id="KXN65368.1"/>
    </source>
</evidence>
<dbReference type="InterPro" id="IPR017452">
    <property type="entry name" value="GPCR_Rhodpsn_7TM"/>
</dbReference>
<organism evidence="7 8">
    <name type="scientific">Conidiobolus coronatus (strain ATCC 28846 / CBS 209.66 / NRRL 28638)</name>
    <name type="common">Delacroixia coronata</name>
    <dbReference type="NCBI Taxonomy" id="796925"/>
    <lineage>
        <taxon>Eukaryota</taxon>
        <taxon>Fungi</taxon>
        <taxon>Fungi incertae sedis</taxon>
        <taxon>Zoopagomycota</taxon>
        <taxon>Entomophthoromycotina</taxon>
        <taxon>Entomophthoromycetes</taxon>
        <taxon>Entomophthorales</taxon>
        <taxon>Ancylistaceae</taxon>
        <taxon>Conidiobolus</taxon>
    </lineage>
</organism>
<feature type="domain" description="G-protein coupled receptors family 1 profile" evidence="6">
    <location>
        <begin position="27"/>
        <end position="114"/>
    </location>
</feature>
<dbReference type="Gene3D" id="1.20.1070.10">
    <property type="entry name" value="Rhodopsin 7-helix transmembrane proteins"/>
    <property type="match status" value="1"/>
</dbReference>
<evidence type="ECO:0000259" key="6">
    <source>
        <dbReference type="PROSITE" id="PS50262"/>
    </source>
</evidence>
<feature type="transmembrane region" description="Helical" evidence="5">
    <location>
        <begin position="47"/>
        <end position="75"/>
    </location>
</feature>
<evidence type="ECO:0000256" key="1">
    <source>
        <dbReference type="ARBA" id="ARBA00004370"/>
    </source>
</evidence>
<reference evidence="7 8" key="1">
    <citation type="journal article" date="2015" name="Genome Biol. Evol.">
        <title>Phylogenomic analyses indicate that early fungi evolved digesting cell walls of algal ancestors of land plants.</title>
        <authorList>
            <person name="Chang Y."/>
            <person name="Wang S."/>
            <person name="Sekimoto S."/>
            <person name="Aerts A.L."/>
            <person name="Choi C."/>
            <person name="Clum A."/>
            <person name="LaButti K.M."/>
            <person name="Lindquist E.A."/>
            <person name="Yee Ngan C."/>
            <person name="Ohm R.A."/>
            <person name="Salamov A.A."/>
            <person name="Grigoriev I.V."/>
            <person name="Spatafora J.W."/>
            <person name="Berbee M.L."/>
        </authorList>
    </citation>
    <scope>NUCLEOTIDE SEQUENCE [LARGE SCALE GENOMIC DNA]</scope>
    <source>
        <strain evidence="7 8">NRRL 28638</strain>
    </source>
</reference>
<feature type="transmembrane region" description="Helical" evidence="5">
    <location>
        <begin position="124"/>
        <end position="145"/>
    </location>
</feature>
<feature type="transmembrane region" description="Helical" evidence="5">
    <location>
        <begin position="12"/>
        <end position="35"/>
    </location>
</feature>
<gene>
    <name evidence="7" type="ORF">CONCODRAFT_13057</name>
</gene>
<evidence type="ECO:0000256" key="3">
    <source>
        <dbReference type="ARBA" id="ARBA00022989"/>
    </source>
</evidence>
<accession>A0A137NRL1</accession>
<feature type="transmembrane region" description="Helical" evidence="5">
    <location>
        <begin position="87"/>
        <end position="112"/>
    </location>
</feature>
<evidence type="ECO:0000256" key="4">
    <source>
        <dbReference type="ARBA" id="ARBA00023136"/>
    </source>
</evidence>
<evidence type="ECO:0000256" key="2">
    <source>
        <dbReference type="ARBA" id="ARBA00022692"/>
    </source>
</evidence>
<sequence>MDINDLDFINITFNSVLVICSVFNISLNILLVYLIKTKCDLKSTEIILILVLCCIEITEGSEVLLLAILKFFFGYQFLNKDTLQCQVYGFIMQMFLRIEITMVTVLSIIRYTMVWYKWDKSLKFWLCLLLLGLCPATGFFLYGALFGMEDQVLVIFNATLSLGLNPDLSGLCL</sequence>
<protein>
    <recommendedName>
        <fullName evidence="6">G-protein coupled receptors family 1 profile domain-containing protein</fullName>
    </recommendedName>
</protein>
<evidence type="ECO:0000256" key="5">
    <source>
        <dbReference type="SAM" id="Phobius"/>
    </source>
</evidence>
<dbReference type="AlphaFoldDB" id="A0A137NRL1"/>
<dbReference type="GO" id="GO:0016020">
    <property type="term" value="C:membrane"/>
    <property type="evidence" value="ECO:0007669"/>
    <property type="project" value="UniProtKB-SubCell"/>
</dbReference>
<keyword evidence="4 5" id="KW-0472">Membrane</keyword>
<name>A0A137NRL1_CONC2</name>
<dbReference type="PROSITE" id="PS50262">
    <property type="entry name" value="G_PROTEIN_RECEP_F1_2"/>
    <property type="match status" value="1"/>
</dbReference>
<keyword evidence="2 5" id="KW-0812">Transmembrane</keyword>
<comment type="subcellular location">
    <subcellularLocation>
        <location evidence="1">Membrane</location>
    </subcellularLocation>
</comment>